<name>A0A238XW76_9BACT</name>
<dbReference type="Proteomes" id="UP000198310">
    <property type="component" value="Unassembled WGS sequence"/>
</dbReference>
<evidence type="ECO:0000313" key="3">
    <source>
        <dbReference type="Proteomes" id="UP000198310"/>
    </source>
</evidence>
<dbReference type="RefSeq" id="WP_089332801.1">
    <property type="nucleotide sequence ID" value="NZ_FZNS01000004.1"/>
</dbReference>
<feature type="transmembrane region" description="Helical" evidence="1">
    <location>
        <begin position="47"/>
        <end position="67"/>
    </location>
</feature>
<gene>
    <name evidence="2" type="ORF">SAMN06269173_104416</name>
</gene>
<keyword evidence="3" id="KW-1185">Reference proteome</keyword>
<feature type="transmembrane region" description="Helical" evidence="1">
    <location>
        <begin position="126"/>
        <end position="146"/>
    </location>
</feature>
<dbReference type="AlphaFoldDB" id="A0A238XW76"/>
<keyword evidence="1" id="KW-0472">Membrane</keyword>
<evidence type="ECO:0000256" key="1">
    <source>
        <dbReference type="SAM" id="Phobius"/>
    </source>
</evidence>
<evidence type="ECO:0000313" key="2">
    <source>
        <dbReference type="EMBL" id="SNR62614.1"/>
    </source>
</evidence>
<keyword evidence="1" id="KW-1133">Transmembrane helix</keyword>
<dbReference type="EMBL" id="FZNS01000004">
    <property type="protein sequence ID" value="SNR62614.1"/>
    <property type="molecule type" value="Genomic_DNA"/>
</dbReference>
<keyword evidence="1" id="KW-0812">Transmembrane</keyword>
<proteinExistence type="predicted"/>
<organism evidence="2 3">
    <name type="scientific">Hymenobacter mucosus</name>
    <dbReference type="NCBI Taxonomy" id="1411120"/>
    <lineage>
        <taxon>Bacteria</taxon>
        <taxon>Pseudomonadati</taxon>
        <taxon>Bacteroidota</taxon>
        <taxon>Cytophagia</taxon>
        <taxon>Cytophagales</taxon>
        <taxon>Hymenobacteraceae</taxon>
        <taxon>Hymenobacter</taxon>
    </lineage>
</organism>
<evidence type="ECO:0008006" key="4">
    <source>
        <dbReference type="Google" id="ProtNLM"/>
    </source>
</evidence>
<reference evidence="3" key="1">
    <citation type="submission" date="2017-06" db="EMBL/GenBank/DDBJ databases">
        <authorList>
            <person name="Varghese N."/>
            <person name="Submissions S."/>
        </authorList>
    </citation>
    <scope>NUCLEOTIDE SEQUENCE [LARGE SCALE GENOMIC DNA]</scope>
    <source>
        <strain evidence="3">DSM 28041</strain>
    </source>
</reference>
<accession>A0A238XW76</accession>
<protein>
    <recommendedName>
        <fullName evidence="4">Cytochrome b561</fullName>
    </recommendedName>
</protein>
<sequence>MTSYSIILALHSWTRWLVLIFGLIAVFRAFAGRQGRPWTGADNGMGAAFVGSMHLQLLLGLILYFALSKVGLKAFDQAGAAVMKNAGSRFFAVEHLVGMILAVVAAQVGRTLSKKAVDPVVKHKKAFTWFLIALILVLLMIPWGIWNPARPLFRF</sequence>
<feature type="transmembrane region" description="Helical" evidence="1">
    <location>
        <begin position="88"/>
        <end position="106"/>
    </location>
</feature>